<organism evidence="2">
    <name type="scientific">Candidatus Kentrum sp. SD</name>
    <dbReference type="NCBI Taxonomy" id="2126332"/>
    <lineage>
        <taxon>Bacteria</taxon>
        <taxon>Pseudomonadati</taxon>
        <taxon>Pseudomonadota</taxon>
        <taxon>Gammaproteobacteria</taxon>
        <taxon>Candidatus Kentrum</taxon>
    </lineage>
</organism>
<name>A0A450YGN0_9GAMM</name>
<reference evidence="2" key="1">
    <citation type="submission" date="2019-02" db="EMBL/GenBank/DDBJ databases">
        <authorList>
            <person name="Gruber-Vodicka R. H."/>
            <person name="Seah K. B. B."/>
        </authorList>
    </citation>
    <scope>NUCLEOTIDE SEQUENCE</scope>
    <source>
        <strain evidence="3">BECK_S1320</strain>
        <strain evidence="2">BECK_S1321</strain>
    </source>
</reference>
<evidence type="ECO:0000313" key="3">
    <source>
        <dbReference type="EMBL" id="VFK44254.1"/>
    </source>
</evidence>
<sequence>MSRNIPISIPSERFNVDAVLCPGGSLSPIKRLVIRAIMAGENDLDGLASLFGLGRRIMLDLVLDLWRNDCLYLDIPNGTVHVVDSIRKKIDDGQADEIGGAQRETISVSPVHDLFTGCVPPVLYAPMGGGNPISAPPLKKLGSYRNLSLTKMNDVVEQALARKQPDLIQNAPSSFRRKARKPSGKADDKTGKDAQEKPRRIIGVALRGAGELAETDRPQTWDTRIEIQAEKTEIGRFVVRVVQPDDIDGRIRRDWEERLAREINDNPDSWFSRRLCEKADEKADEEGSDPARSPPDLFQGIKEFQEKIAKFDPEKNNPQSFHGKWRGTALELIERLNWRANHCTRVDFVEPDNLDKTLLETIGQAKHQLVLCSPNPPITNDF</sequence>
<accession>A0A450YGN0</accession>
<dbReference type="EMBL" id="CAADFU010000035">
    <property type="protein sequence ID" value="VFK44254.1"/>
    <property type="molecule type" value="Genomic_DNA"/>
</dbReference>
<evidence type="ECO:0000256" key="1">
    <source>
        <dbReference type="SAM" id="MobiDB-lite"/>
    </source>
</evidence>
<dbReference type="AlphaFoldDB" id="A0A450YGN0"/>
<feature type="region of interest" description="Disordered" evidence="1">
    <location>
        <begin position="166"/>
        <end position="200"/>
    </location>
</feature>
<feature type="compositionally biased region" description="Basic and acidic residues" evidence="1">
    <location>
        <begin position="184"/>
        <end position="199"/>
    </location>
</feature>
<evidence type="ECO:0000313" key="2">
    <source>
        <dbReference type="EMBL" id="VFK40710.1"/>
    </source>
</evidence>
<protein>
    <submittedName>
        <fullName evidence="2">Uncharacterized protein</fullName>
    </submittedName>
</protein>
<dbReference type="EMBL" id="CAADFR010000067">
    <property type="protein sequence ID" value="VFK40710.1"/>
    <property type="molecule type" value="Genomic_DNA"/>
</dbReference>
<gene>
    <name evidence="3" type="ORF">BECKSD772E_GA0070983_103524</name>
    <name evidence="2" type="ORF">BECKSD772F_GA0070984_106713</name>
</gene>
<proteinExistence type="predicted"/>